<dbReference type="Proteomes" id="UP001385951">
    <property type="component" value="Unassembled WGS sequence"/>
</dbReference>
<evidence type="ECO:0000313" key="3">
    <source>
        <dbReference type="Proteomes" id="UP001385951"/>
    </source>
</evidence>
<evidence type="ECO:0000313" key="2">
    <source>
        <dbReference type="EMBL" id="KAK7677264.1"/>
    </source>
</evidence>
<feature type="compositionally biased region" description="Polar residues" evidence="1">
    <location>
        <begin position="29"/>
        <end position="43"/>
    </location>
</feature>
<proteinExistence type="predicted"/>
<feature type="region of interest" description="Disordered" evidence="1">
    <location>
        <begin position="23"/>
        <end position="43"/>
    </location>
</feature>
<gene>
    <name evidence="2" type="ORF">QCA50_019765</name>
</gene>
<name>A0AAW0FD46_9APHY</name>
<dbReference type="AlphaFoldDB" id="A0AAW0FD46"/>
<comment type="caution">
    <text evidence="2">The sequence shown here is derived from an EMBL/GenBank/DDBJ whole genome shotgun (WGS) entry which is preliminary data.</text>
</comment>
<accession>A0AAW0FD46</accession>
<organism evidence="2 3">
    <name type="scientific">Cerrena zonata</name>
    <dbReference type="NCBI Taxonomy" id="2478898"/>
    <lineage>
        <taxon>Eukaryota</taxon>
        <taxon>Fungi</taxon>
        <taxon>Dikarya</taxon>
        <taxon>Basidiomycota</taxon>
        <taxon>Agaricomycotina</taxon>
        <taxon>Agaricomycetes</taxon>
        <taxon>Polyporales</taxon>
        <taxon>Cerrenaceae</taxon>
        <taxon>Cerrena</taxon>
    </lineage>
</organism>
<protein>
    <submittedName>
        <fullName evidence="2">Uncharacterized protein</fullName>
    </submittedName>
</protein>
<sequence>MVFITGVEYGRLVHSFYVSPGHEDAKGYSPQSESDSGTSISKGQYTTTATSSASTKLQYINAPRLPLELHKEIIDWIAADVNLEDHFSWSQDTFLRFKDCSAAQLIRFINSFQSLSKACRLSKFSLTFLKIELRPGMSTVLDWFIKANSFVVHLKQLTVYFTNEKLDMSCEGIADLLKHCRNGLMELTLVIFGHEIIQILEHMSLSGLDKLSKLVYQVSKSDDILDLIIEQLQQVSSTNDIREVVFDFDWTVTVNISKWKDIDSLLVGDKFKRLHKVGAF</sequence>
<dbReference type="EMBL" id="JASBNA010000092">
    <property type="protein sequence ID" value="KAK7677264.1"/>
    <property type="molecule type" value="Genomic_DNA"/>
</dbReference>
<keyword evidence="3" id="KW-1185">Reference proteome</keyword>
<reference evidence="2 3" key="1">
    <citation type="submission" date="2022-09" db="EMBL/GenBank/DDBJ databases">
        <authorList>
            <person name="Palmer J.M."/>
        </authorList>
    </citation>
    <scope>NUCLEOTIDE SEQUENCE [LARGE SCALE GENOMIC DNA]</scope>
    <source>
        <strain evidence="2 3">DSM 7382</strain>
    </source>
</reference>
<evidence type="ECO:0000256" key="1">
    <source>
        <dbReference type="SAM" id="MobiDB-lite"/>
    </source>
</evidence>